<evidence type="ECO:0000313" key="3">
    <source>
        <dbReference type="Proteomes" id="UP000288805"/>
    </source>
</evidence>
<dbReference type="EMBL" id="QGNW01000131">
    <property type="protein sequence ID" value="RVW93178.1"/>
    <property type="molecule type" value="Genomic_DNA"/>
</dbReference>
<dbReference type="InterPro" id="IPR020533">
    <property type="entry name" value="Developmental_reg_ULTRAPETALA"/>
</dbReference>
<reference evidence="2 3" key="1">
    <citation type="journal article" date="2018" name="PLoS Genet.">
        <title>Population sequencing reveals clonal diversity and ancestral inbreeding in the grapevine cultivar Chardonnay.</title>
        <authorList>
            <person name="Roach M.J."/>
            <person name="Johnson D.L."/>
            <person name="Bohlmann J."/>
            <person name="van Vuuren H.J."/>
            <person name="Jones S.J."/>
            <person name="Pretorius I.S."/>
            <person name="Schmidt S.A."/>
            <person name="Borneman A.R."/>
        </authorList>
    </citation>
    <scope>NUCLEOTIDE SEQUENCE [LARGE SCALE GENOMIC DNA]</scope>
    <source>
        <strain evidence="3">cv. Chardonnay</strain>
        <tissue evidence="2">Leaf</tissue>
    </source>
</reference>
<dbReference type="Pfam" id="PF23293">
    <property type="entry name" value="zf_ULT1"/>
    <property type="match status" value="1"/>
</dbReference>
<proteinExistence type="predicted"/>
<sequence length="167" mass="18640">MDLSCFSLTCVDKDERESRKTLRGCPYSPMCSGCELCVCFGCPECRFMGCNCRTCVDFYQNAVAGTPKYLSGQIKKQDLTGITDINLTNGAGPKDKRVQLYYKETWEGVNRLIALTSQKSYDKFIFVHLATKSTGSIFERRRSVASTMMPSSTKIGIVLIHGVIFPI</sequence>
<feature type="domain" description="ULTRAPETALA1/2 zinc finger" evidence="1">
    <location>
        <begin position="4"/>
        <end position="60"/>
    </location>
</feature>
<evidence type="ECO:0000313" key="2">
    <source>
        <dbReference type="EMBL" id="RVW93178.1"/>
    </source>
</evidence>
<dbReference type="Proteomes" id="UP000288805">
    <property type="component" value="Unassembled WGS sequence"/>
</dbReference>
<gene>
    <name evidence="2" type="primary">ULT2</name>
    <name evidence="2" type="ORF">CK203_031471</name>
</gene>
<organism evidence="2 3">
    <name type="scientific">Vitis vinifera</name>
    <name type="common">Grape</name>
    <dbReference type="NCBI Taxonomy" id="29760"/>
    <lineage>
        <taxon>Eukaryota</taxon>
        <taxon>Viridiplantae</taxon>
        <taxon>Streptophyta</taxon>
        <taxon>Embryophyta</taxon>
        <taxon>Tracheophyta</taxon>
        <taxon>Spermatophyta</taxon>
        <taxon>Magnoliopsida</taxon>
        <taxon>eudicotyledons</taxon>
        <taxon>Gunneridae</taxon>
        <taxon>Pentapetalae</taxon>
        <taxon>rosids</taxon>
        <taxon>Vitales</taxon>
        <taxon>Vitaceae</taxon>
        <taxon>Viteae</taxon>
        <taxon>Vitis</taxon>
    </lineage>
</organism>
<dbReference type="AlphaFoldDB" id="A0A438I8X8"/>
<dbReference type="InterPro" id="IPR057012">
    <property type="entry name" value="ULT1/2_Znf"/>
</dbReference>
<accession>A0A438I8X8</accession>
<comment type="caution">
    <text evidence="2">The sequence shown here is derived from an EMBL/GenBank/DDBJ whole genome shotgun (WGS) entry which is preliminary data.</text>
</comment>
<evidence type="ECO:0000259" key="1">
    <source>
        <dbReference type="Pfam" id="PF23293"/>
    </source>
</evidence>
<name>A0A438I8X8_VITVI</name>
<dbReference type="PANTHER" id="PTHR34053">
    <property type="entry name" value="PROTEIN ULTRAPETALA 1"/>
    <property type="match status" value="1"/>
</dbReference>
<dbReference type="PANTHER" id="PTHR34053:SF2">
    <property type="entry name" value="SAND DOMAIN-CONTAINING PROTEIN"/>
    <property type="match status" value="1"/>
</dbReference>
<protein>
    <submittedName>
        <fullName evidence="2">Protein ULTRAPETALA 2</fullName>
    </submittedName>
</protein>